<feature type="domain" description="EGF-like" evidence="3">
    <location>
        <begin position="309"/>
        <end position="339"/>
    </location>
</feature>
<dbReference type="SMART" id="SM00181">
    <property type="entry name" value="EGF"/>
    <property type="match status" value="11"/>
</dbReference>
<feature type="domain" description="EGF-like" evidence="3">
    <location>
        <begin position="498"/>
        <end position="528"/>
    </location>
</feature>
<evidence type="ECO:0000259" key="3">
    <source>
        <dbReference type="SMART" id="SM00181"/>
    </source>
</evidence>
<gene>
    <name evidence="4" type="ORF">MAR_031272</name>
</gene>
<feature type="chain" id="PRO_5047234195" evidence="2">
    <location>
        <begin position="33"/>
        <end position="663"/>
    </location>
</feature>
<dbReference type="SUPFAM" id="SSF57184">
    <property type="entry name" value="Growth factor receptor domain"/>
    <property type="match status" value="3"/>
</dbReference>
<accession>A0ABY7F3C7</accession>
<evidence type="ECO:0000313" key="4">
    <source>
        <dbReference type="EMBL" id="WAR16678.1"/>
    </source>
</evidence>
<dbReference type="Proteomes" id="UP001164746">
    <property type="component" value="Chromosome 10"/>
</dbReference>
<feature type="domain" description="EGF-like" evidence="3">
    <location>
        <begin position="71"/>
        <end position="103"/>
    </location>
</feature>
<keyword evidence="2" id="KW-0732">Signal</keyword>
<evidence type="ECO:0000256" key="1">
    <source>
        <dbReference type="SAM" id="Phobius"/>
    </source>
</evidence>
<keyword evidence="5" id="KW-1185">Reference proteome</keyword>
<feature type="transmembrane region" description="Helical" evidence="1">
    <location>
        <begin position="574"/>
        <end position="595"/>
    </location>
</feature>
<feature type="domain" description="EGF-like" evidence="3">
    <location>
        <begin position="104"/>
        <end position="130"/>
    </location>
</feature>
<dbReference type="PANTHER" id="PTHR45756:SF1">
    <property type="entry name" value="PROTEIN KINASE DOMAIN CONTAINING PROTEIN"/>
    <property type="match status" value="1"/>
</dbReference>
<feature type="domain" description="EGF-like" evidence="3">
    <location>
        <begin position="434"/>
        <end position="465"/>
    </location>
</feature>
<keyword evidence="1" id="KW-0812">Transmembrane</keyword>
<evidence type="ECO:0000313" key="5">
    <source>
        <dbReference type="Proteomes" id="UP001164746"/>
    </source>
</evidence>
<feature type="domain" description="EGF-like" evidence="3">
    <location>
        <begin position="222"/>
        <end position="248"/>
    </location>
</feature>
<sequence length="663" mass="71991">MSFKNRTLMTKVFPNKMYTLAVLFILVRVICTQECSKCQCCADGEHTKCYNEGYCNNGCIDGRYGNNCEYKCTSKNCLRCYRNDGNYCSKCTSGYYLKDYDCYNCGPQCQSCSSYGCNSCNDGYWGNTCDTKCAPNCSSCIKSNGKCLSCNSGYYVYNGKCTACGTNCAVCGSGGCTSCHDGYWRSTCDENCAQNCALCRKSDGYCLSCGSGYYLYNDKCTACGINCAVCGSIGCTSCHDGYWGSTCDENCAQNCSSCSKSNGNCLYCDSGHYLNNTFCYACGTDCSYCDSTGCQACYNGYWGSTCGSSCDQRCSESKCEQSNGYCLSCSPGYWGNMCEISCDYHCLACTKRNGKCLSCENGYWGHPCTECSRDMCVNQLDCELCTNISFFADGGVCCLCSLDNCVSCAKDVDTVNCRICQHGYYPQINGKCELCNPYCFKNECDSSSGICLHGCINGYWNQTCDKECKPECSSCNQADGSCTQCKNNTQYGPSCIMECSTTCKNSICEINGNCTNGCIKNTFGKQCENKCDDSCSPKDNRTICSEKTGICLYGCQNGYSETSCPQEAETSSRAVGFGGGAAALAAIVVVGLILLRQRKVNLRNQSNTPEKEPVNVSALYATVNKTRPSQAEYAQEDTDNLHSVTIIENTSPPPSGSMMIRGL</sequence>
<protein>
    <submittedName>
        <fullName evidence="4">TENX-like protein</fullName>
    </submittedName>
</protein>
<dbReference type="EMBL" id="CP111021">
    <property type="protein sequence ID" value="WAR16678.1"/>
    <property type="molecule type" value="Genomic_DNA"/>
</dbReference>
<proteinExistence type="predicted"/>
<keyword evidence="1" id="KW-0472">Membrane</keyword>
<feature type="domain" description="EGF-like" evidence="3">
    <location>
        <begin position="399"/>
        <end position="433"/>
    </location>
</feature>
<reference evidence="4" key="1">
    <citation type="submission" date="2022-11" db="EMBL/GenBank/DDBJ databases">
        <title>Centuries of genome instability and evolution in soft-shell clam transmissible cancer (bioRxiv).</title>
        <authorList>
            <person name="Hart S.F.M."/>
            <person name="Yonemitsu M.A."/>
            <person name="Giersch R.M."/>
            <person name="Beal B.F."/>
            <person name="Arriagada G."/>
            <person name="Davis B.W."/>
            <person name="Ostrander E.A."/>
            <person name="Goff S.P."/>
            <person name="Metzger M.J."/>
        </authorList>
    </citation>
    <scope>NUCLEOTIDE SEQUENCE</scope>
    <source>
        <strain evidence="4">MELC-2E11</strain>
        <tissue evidence="4">Siphon/mantle</tissue>
    </source>
</reference>
<name>A0ABY7F3C7_MYAAR</name>
<organism evidence="4 5">
    <name type="scientific">Mya arenaria</name>
    <name type="common">Soft-shell clam</name>
    <dbReference type="NCBI Taxonomy" id="6604"/>
    <lineage>
        <taxon>Eukaryota</taxon>
        <taxon>Metazoa</taxon>
        <taxon>Spiralia</taxon>
        <taxon>Lophotrochozoa</taxon>
        <taxon>Mollusca</taxon>
        <taxon>Bivalvia</taxon>
        <taxon>Autobranchia</taxon>
        <taxon>Heteroconchia</taxon>
        <taxon>Euheterodonta</taxon>
        <taxon>Imparidentia</taxon>
        <taxon>Neoheterodontei</taxon>
        <taxon>Myida</taxon>
        <taxon>Myoidea</taxon>
        <taxon>Myidae</taxon>
        <taxon>Mya</taxon>
    </lineage>
</organism>
<dbReference type="InterPro" id="IPR009030">
    <property type="entry name" value="Growth_fac_rcpt_cys_sf"/>
</dbReference>
<dbReference type="PANTHER" id="PTHR45756">
    <property type="entry name" value="PALMITOYLTRANSFERASE"/>
    <property type="match status" value="1"/>
</dbReference>
<keyword evidence="1" id="KW-1133">Transmembrane helix</keyword>
<dbReference type="InterPro" id="IPR053215">
    <property type="entry name" value="TKL_Ser/Thr_kinase"/>
</dbReference>
<evidence type="ECO:0000256" key="2">
    <source>
        <dbReference type="SAM" id="SignalP"/>
    </source>
</evidence>
<feature type="domain" description="EGF-like" evidence="3">
    <location>
        <begin position="191"/>
        <end position="221"/>
    </location>
</feature>
<feature type="domain" description="EGF-like" evidence="3">
    <location>
        <begin position="467"/>
        <end position="496"/>
    </location>
</feature>
<feature type="domain" description="EGF-like" evidence="3">
    <location>
        <begin position="132"/>
        <end position="162"/>
    </location>
</feature>
<dbReference type="InterPro" id="IPR000742">
    <property type="entry name" value="EGF"/>
</dbReference>
<feature type="domain" description="EGF-like" evidence="3">
    <location>
        <begin position="250"/>
        <end position="280"/>
    </location>
</feature>
<feature type="signal peptide" evidence="2">
    <location>
        <begin position="1"/>
        <end position="32"/>
    </location>
</feature>